<dbReference type="Proteomes" id="UP000017836">
    <property type="component" value="Unassembled WGS sequence"/>
</dbReference>
<dbReference type="HOGENOM" id="CLU_2174346_0_0_1"/>
<proteinExistence type="predicted"/>
<reference evidence="2" key="1">
    <citation type="journal article" date="2013" name="Science">
        <title>The Amborella genome and the evolution of flowering plants.</title>
        <authorList>
            <consortium name="Amborella Genome Project"/>
        </authorList>
    </citation>
    <scope>NUCLEOTIDE SEQUENCE [LARGE SCALE GENOMIC DNA]</scope>
</reference>
<dbReference type="AlphaFoldDB" id="W1NN17"/>
<name>W1NN17_AMBTC</name>
<accession>W1NN17</accession>
<keyword evidence="2" id="KW-1185">Reference proteome</keyword>
<dbReference type="EMBL" id="KI397142">
    <property type="protein sequence ID" value="ERM96675.1"/>
    <property type="molecule type" value="Genomic_DNA"/>
</dbReference>
<protein>
    <submittedName>
        <fullName evidence="1">Uncharacterized protein</fullName>
    </submittedName>
</protein>
<gene>
    <name evidence="1" type="ORF">AMTR_s00001p00272680</name>
</gene>
<organism evidence="1 2">
    <name type="scientific">Amborella trichopoda</name>
    <dbReference type="NCBI Taxonomy" id="13333"/>
    <lineage>
        <taxon>Eukaryota</taxon>
        <taxon>Viridiplantae</taxon>
        <taxon>Streptophyta</taxon>
        <taxon>Embryophyta</taxon>
        <taxon>Tracheophyta</taxon>
        <taxon>Spermatophyta</taxon>
        <taxon>Magnoliopsida</taxon>
        <taxon>Amborellales</taxon>
        <taxon>Amborellaceae</taxon>
        <taxon>Amborella</taxon>
    </lineage>
</organism>
<dbReference type="Gramene" id="ERM96675">
    <property type="protein sequence ID" value="ERM96675"/>
    <property type="gene ID" value="AMTR_s00001p00272680"/>
</dbReference>
<evidence type="ECO:0000313" key="1">
    <source>
        <dbReference type="EMBL" id="ERM96675.1"/>
    </source>
</evidence>
<sequence length="110" mass="12916">MGQLKVRWKASNSRHRRLLTKTAKEWCLHKMAAYRKSQHNSLLTTAEMDILVGRRHSMQDPRMNPFIFFSFGRDPLPLELVELAIVSWHYVEQAISGFDMPIVKGTYREL</sequence>
<evidence type="ECO:0000313" key="2">
    <source>
        <dbReference type="Proteomes" id="UP000017836"/>
    </source>
</evidence>